<evidence type="ECO:0008006" key="5">
    <source>
        <dbReference type="Google" id="ProtNLM"/>
    </source>
</evidence>
<dbReference type="PROSITE" id="PS51257">
    <property type="entry name" value="PROKAR_LIPOPROTEIN"/>
    <property type="match status" value="1"/>
</dbReference>
<accession>A0A6J5DAC8</accession>
<gene>
    <name evidence="3" type="ORF">LMG29542_01136</name>
</gene>
<dbReference type="Proteomes" id="UP000494363">
    <property type="component" value="Unassembled WGS sequence"/>
</dbReference>
<evidence type="ECO:0000256" key="1">
    <source>
        <dbReference type="SAM" id="MobiDB-lite"/>
    </source>
</evidence>
<keyword evidence="2" id="KW-0732">Signal</keyword>
<evidence type="ECO:0000313" key="3">
    <source>
        <dbReference type="EMBL" id="CAB3749885.1"/>
    </source>
</evidence>
<feature type="region of interest" description="Disordered" evidence="1">
    <location>
        <begin position="32"/>
        <end position="53"/>
    </location>
</feature>
<dbReference type="EMBL" id="CADIKH010000004">
    <property type="protein sequence ID" value="CAB3749885.1"/>
    <property type="molecule type" value="Genomic_DNA"/>
</dbReference>
<proteinExistence type="predicted"/>
<sequence>MDGDNRAKRGAACVALLTSLMLAACGADSGNTDAANKASVTGESADFGQSPSRYQSAALQLSAGASVPLAQLQAPPLTNAAPGSAVASAQASIAADAQQVAPVMRYAPDDSSNN</sequence>
<feature type="chain" id="PRO_5026835020" description="Lipoprotein" evidence="2">
    <location>
        <begin position="24"/>
        <end position="114"/>
    </location>
</feature>
<keyword evidence="4" id="KW-1185">Reference proteome</keyword>
<organism evidence="3 4">
    <name type="scientific">Paraburkholderia humisilvae</name>
    <dbReference type="NCBI Taxonomy" id="627669"/>
    <lineage>
        <taxon>Bacteria</taxon>
        <taxon>Pseudomonadati</taxon>
        <taxon>Pseudomonadota</taxon>
        <taxon>Betaproteobacteria</taxon>
        <taxon>Burkholderiales</taxon>
        <taxon>Burkholderiaceae</taxon>
        <taxon>Paraburkholderia</taxon>
    </lineage>
</organism>
<protein>
    <recommendedName>
        <fullName evidence="5">Lipoprotein</fullName>
    </recommendedName>
</protein>
<evidence type="ECO:0000313" key="4">
    <source>
        <dbReference type="Proteomes" id="UP000494363"/>
    </source>
</evidence>
<evidence type="ECO:0000256" key="2">
    <source>
        <dbReference type="SAM" id="SignalP"/>
    </source>
</evidence>
<dbReference type="RefSeq" id="WP_175225475.1">
    <property type="nucleotide sequence ID" value="NZ_CADIKH010000004.1"/>
</dbReference>
<dbReference type="AlphaFoldDB" id="A0A6J5DAC8"/>
<reference evidence="3 4" key="1">
    <citation type="submission" date="2020-04" db="EMBL/GenBank/DDBJ databases">
        <authorList>
            <person name="De Canck E."/>
        </authorList>
    </citation>
    <scope>NUCLEOTIDE SEQUENCE [LARGE SCALE GENOMIC DNA]</scope>
    <source>
        <strain evidence="3 4">LMG 29542</strain>
    </source>
</reference>
<name>A0A6J5DAC8_9BURK</name>
<feature type="signal peptide" evidence="2">
    <location>
        <begin position="1"/>
        <end position="23"/>
    </location>
</feature>